<dbReference type="AlphaFoldDB" id="X6P5H4"/>
<evidence type="ECO:0000313" key="1">
    <source>
        <dbReference type="EMBL" id="ETO33344.1"/>
    </source>
</evidence>
<protein>
    <submittedName>
        <fullName evidence="1">Uncharacterized protein</fullName>
    </submittedName>
</protein>
<dbReference type="EMBL" id="ASPP01003474">
    <property type="protein sequence ID" value="ETO33344.1"/>
    <property type="molecule type" value="Genomic_DNA"/>
</dbReference>
<sequence>MQKHICLVCKYMKEDIQLKTKENIEKYNNIKKEFSSYQAQFNNEKKQILPKITSKRNYQDKEEKEKEKVDDPFTLFPYCSTIKQTLKAHTIM</sequence>
<proteinExistence type="predicted"/>
<dbReference type="Proteomes" id="UP000023152">
    <property type="component" value="Unassembled WGS sequence"/>
</dbReference>
<comment type="caution">
    <text evidence="1">The sequence shown here is derived from an EMBL/GenBank/DDBJ whole genome shotgun (WGS) entry which is preliminary data.</text>
</comment>
<keyword evidence="2" id="KW-1185">Reference proteome</keyword>
<gene>
    <name evidence="1" type="ORF">RFI_03760</name>
</gene>
<organism evidence="1 2">
    <name type="scientific">Reticulomyxa filosa</name>
    <dbReference type="NCBI Taxonomy" id="46433"/>
    <lineage>
        <taxon>Eukaryota</taxon>
        <taxon>Sar</taxon>
        <taxon>Rhizaria</taxon>
        <taxon>Retaria</taxon>
        <taxon>Foraminifera</taxon>
        <taxon>Monothalamids</taxon>
        <taxon>Reticulomyxidae</taxon>
        <taxon>Reticulomyxa</taxon>
    </lineage>
</organism>
<evidence type="ECO:0000313" key="2">
    <source>
        <dbReference type="Proteomes" id="UP000023152"/>
    </source>
</evidence>
<name>X6P5H4_RETFI</name>
<accession>X6P5H4</accession>
<reference evidence="1 2" key="1">
    <citation type="journal article" date="2013" name="Curr. Biol.">
        <title>The Genome of the Foraminiferan Reticulomyxa filosa.</title>
        <authorList>
            <person name="Glockner G."/>
            <person name="Hulsmann N."/>
            <person name="Schleicher M."/>
            <person name="Noegel A.A."/>
            <person name="Eichinger L."/>
            <person name="Gallinger C."/>
            <person name="Pawlowski J."/>
            <person name="Sierra R."/>
            <person name="Euteneuer U."/>
            <person name="Pillet L."/>
            <person name="Moustafa A."/>
            <person name="Platzer M."/>
            <person name="Groth M."/>
            <person name="Szafranski K."/>
            <person name="Schliwa M."/>
        </authorList>
    </citation>
    <scope>NUCLEOTIDE SEQUENCE [LARGE SCALE GENOMIC DNA]</scope>
</reference>